<accession>A0ABV9MN49</accession>
<dbReference type="Pfam" id="PF00011">
    <property type="entry name" value="HSP20"/>
    <property type="match status" value="1"/>
</dbReference>
<reference evidence="5" key="1">
    <citation type="journal article" date="2019" name="Int. J. Syst. Evol. Microbiol.">
        <title>The Global Catalogue of Microorganisms (GCM) 10K type strain sequencing project: providing services to taxonomists for standard genome sequencing and annotation.</title>
        <authorList>
            <consortium name="The Broad Institute Genomics Platform"/>
            <consortium name="The Broad Institute Genome Sequencing Center for Infectious Disease"/>
            <person name="Wu L."/>
            <person name="Ma J."/>
        </authorList>
    </citation>
    <scope>NUCLEOTIDE SEQUENCE [LARGE SCALE GENOMIC DNA]</scope>
    <source>
        <strain evidence="5">CGMCC 1.12849</strain>
    </source>
</reference>
<dbReference type="CDD" id="cd06464">
    <property type="entry name" value="ACD_sHsps-like"/>
    <property type="match status" value="1"/>
</dbReference>
<sequence>MMMQNDVLRDFDRLVQRTFNTQLSPERVNAMPMDAWRDEQGFHAEIDLPGIDPESIDVAIERNVMTIRAQRPKPEGRRNVLGNERVWGHFSREFILGEHLDTENISANYADGVLSLDIGLAESAKPRKIKILRGKSTKSITR</sequence>
<dbReference type="RefSeq" id="WP_096254729.1">
    <property type="nucleotide sequence ID" value="NZ_BAAAVQ010000047.1"/>
</dbReference>
<evidence type="ECO:0000313" key="5">
    <source>
        <dbReference type="Proteomes" id="UP001595884"/>
    </source>
</evidence>
<dbReference type="PANTHER" id="PTHR11527">
    <property type="entry name" value="HEAT-SHOCK PROTEIN 20 FAMILY MEMBER"/>
    <property type="match status" value="1"/>
</dbReference>
<evidence type="ECO:0000256" key="2">
    <source>
        <dbReference type="RuleBase" id="RU003616"/>
    </source>
</evidence>
<comment type="caution">
    <text evidence="4">The sequence shown here is derived from an EMBL/GenBank/DDBJ whole genome shotgun (WGS) entry which is preliminary data.</text>
</comment>
<dbReference type="Gene3D" id="2.60.40.790">
    <property type="match status" value="1"/>
</dbReference>
<dbReference type="PROSITE" id="PS01031">
    <property type="entry name" value="SHSP"/>
    <property type="match status" value="1"/>
</dbReference>
<feature type="domain" description="SHSP" evidence="3">
    <location>
        <begin position="24"/>
        <end position="135"/>
    </location>
</feature>
<organism evidence="4 5">
    <name type="scientific">Glutamicibacter bergerei</name>
    <dbReference type="NCBI Taxonomy" id="256702"/>
    <lineage>
        <taxon>Bacteria</taxon>
        <taxon>Bacillati</taxon>
        <taxon>Actinomycetota</taxon>
        <taxon>Actinomycetes</taxon>
        <taxon>Micrococcales</taxon>
        <taxon>Micrococcaceae</taxon>
        <taxon>Glutamicibacter</taxon>
    </lineage>
</organism>
<evidence type="ECO:0000313" key="4">
    <source>
        <dbReference type="EMBL" id="MFC4716509.1"/>
    </source>
</evidence>
<protein>
    <submittedName>
        <fullName evidence="4">Hsp20/alpha crystallin family protein</fullName>
    </submittedName>
</protein>
<dbReference type="InterPro" id="IPR008978">
    <property type="entry name" value="HSP20-like_chaperone"/>
</dbReference>
<proteinExistence type="inferred from homology"/>
<evidence type="ECO:0000259" key="3">
    <source>
        <dbReference type="PROSITE" id="PS01031"/>
    </source>
</evidence>
<dbReference type="SUPFAM" id="SSF49764">
    <property type="entry name" value="HSP20-like chaperones"/>
    <property type="match status" value="1"/>
</dbReference>
<name>A0ABV9MN49_9MICC</name>
<keyword evidence="5" id="KW-1185">Reference proteome</keyword>
<dbReference type="InterPro" id="IPR002068">
    <property type="entry name" value="A-crystallin/Hsp20_dom"/>
</dbReference>
<dbReference type="Proteomes" id="UP001595884">
    <property type="component" value="Unassembled WGS sequence"/>
</dbReference>
<comment type="similarity">
    <text evidence="1 2">Belongs to the small heat shock protein (HSP20) family.</text>
</comment>
<gene>
    <name evidence="4" type="ORF">ACFO7V_10200</name>
</gene>
<dbReference type="EMBL" id="JBHSHE010000042">
    <property type="protein sequence ID" value="MFC4716509.1"/>
    <property type="molecule type" value="Genomic_DNA"/>
</dbReference>
<dbReference type="InterPro" id="IPR031107">
    <property type="entry name" value="Small_HSP"/>
</dbReference>
<evidence type="ECO:0000256" key="1">
    <source>
        <dbReference type="PROSITE-ProRule" id="PRU00285"/>
    </source>
</evidence>